<dbReference type="PROSITE" id="PS50293">
    <property type="entry name" value="TPR_REGION"/>
    <property type="match status" value="4"/>
</dbReference>
<dbReference type="Proteomes" id="UP000692954">
    <property type="component" value="Unassembled WGS sequence"/>
</dbReference>
<dbReference type="PROSITE" id="PS50005">
    <property type="entry name" value="TPR"/>
    <property type="match status" value="5"/>
</dbReference>
<evidence type="ECO:0000313" key="6">
    <source>
        <dbReference type="Proteomes" id="UP000692954"/>
    </source>
</evidence>
<feature type="repeat" description="TPR" evidence="3">
    <location>
        <begin position="395"/>
        <end position="428"/>
    </location>
</feature>
<dbReference type="InterPro" id="IPR019734">
    <property type="entry name" value="TPR_rpt"/>
</dbReference>
<gene>
    <name evidence="5" type="ORF">PSON_ATCC_30995.1.T1680107</name>
</gene>
<dbReference type="SMART" id="SM00028">
    <property type="entry name" value="TPR"/>
    <property type="match status" value="6"/>
</dbReference>
<evidence type="ECO:0000256" key="2">
    <source>
        <dbReference type="ARBA" id="ARBA00022803"/>
    </source>
</evidence>
<evidence type="ECO:0000313" key="5">
    <source>
        <dbReference type="EMBL" id="CAD8126605.1"/>
    </source>
</evidence>
<comment type="caution">
    <text evidence="5">The sequence shown here is derived from an EMBL/GenBank/DDBJ whole genome shotgun (WGS) entry which is preliminary data.</text>
</comment>
<organism evidence="5 6">
    <name type="scientific">Paramecium sonneborni</name>
    <dbReference type="NCBI Taxonomy" id="65129"/>
    <lineage>
        <taxon>Eukaryota</taxon>
        <taxon>Sar</taxon>
        <taxon>Alveolata</taxon>
        <taxon>Ciliophora</taxon>
        <taxon>Intramacronucleata</taxon>
        <taxon>Oligohymenophorea</taxon>
        <taxon>Peniculida</taxon>
        <taxon>Parameciidae</taxon>
        <taxon>Paramecium</taxon>
    </lineage>
</organism>
<dbReference type="Pfam" id="PF13181">
    <property type="entry name" value="TPR_8"/>
    <property type="match status" value="1"/>
</dbReference>
<evidence type="ECO:0000256" key="1">
    <source>
        <dbReference type="ARBA" id="ARBA00022737"/>
    </source>
</evidence>
<reference evidence="5" key="1">
    <citation type="submission" date="2021-01" db="EMBL/GenBank/DDBJ databases">
        <authorList>
            <consortium name="Genoscope - CEA"/>
            <person name="William W."/>
        </authorList>
    </citation>
    <scope>NUCLEOTIDE SEQUENCE</scope>
</reference>
<dbReference type="PANTHER" id="PTHR44943:SF4">
    <property type="entry name" value="TPR REPEAT-CONTAINING PROTEIN MJ0798"/>
    <property type="match status" value="1"/>
</dbReference>
<keyword evidence="1" id="KW-0677">Repeat</keyword>
<sequence length="505" mass="59773">MDEDYKCRYETHENEPIMGFCVNQNCSKASQFCFKCILNIHQDHPNDCIRFNQLTLLLNKYIQDRNELITNYQDIQNQFKLEFEKNYKRIESDIKILKEMEQLMKNQSYIRVKEQIPFIKECYSKKKIDQHRSIIIELQKNVQAFKDLNQEKEKQPKIQEIKVLENQKKQDILNQQLTQEQMKQKAQESYNKGKQLYISGQLQEALAFFEESLKYDNNQHAWHQRIQIVIKMQQYVMMKLLGQIQILVQLSIIKEMHQRIQIVIKMQQYVMMKLLSQIQILVKLSIIKVNKFSDIYFNLGNALKNLNRYQDAIICYDEAIKLNPNFSEAFNNKGNALKNLNRYQDAIICYDEAIKLNPNFSEAFNNKGNALKNLNRYQDAIICYDEAIKLNPNFSEAFNNKGNALKNLNRYQDAIICYDEAIKLNPNYSEAFNNKGNALKNLNRYQDAIICYDQALSIVQKPLYMKNKGDALFALGNKEESKKWYMNALNAGFNKQQIQKELKKF</sequence>
<dbReference type="InterPro" id="IPR051685">
    <property type="entry name" value="Ycf3/AcsC/BcsC/TPR_MFPF"/>
</dbReference>
<feature type="repeat" description="TPR" evidence="3">
    <location>
        <begin position="429"/>
        <end position="462"/>
    </location>
</feature>
<accession>A0A8S1RIG8</accession>
<dbReference type="AlphaFoldDB" id="A0A8S1RIG8"/>
<evidence type="ECO:0000256" key="3">
    <source>
        <dbReference type="PROSITE-ProRule" id="PRU00339"/>
    </source>
</evidence>
<feature type="coiled-coil region" evidence="4">
    <location>
        <begin position="58"/>
        <end position="100"/>
    </location>
</feature>
<protein>
    <recommendedName>
        <fullName evidence="7">Tetratricopeptide repeat protein</fullName>
    </recommendedName>
</protein>
<dbReference type="EMBL" id="CAJJDN010000168">
    <property type="protein sequence ID" value="CAD8126605.1"/>
    <property type="molecule type" value="Genomic_DNA"/>
</dbReference>
<evidence type="ECO:0000256" key="4">
    <source>
        <dbReference type="SAM" id="Coils"/>
    </source>
</evidence>
<keyword evidence="6" id="KW-1185">Reference proteome</keyword>
<dbReference type="OrthoDB" id="2335338at2759"/>
<keyword evidence="4" id="KW-0175">Coiled coil</keyword>
<feature type="repeat" description="TPR" evidence="3">
    <location>
        <begin position="327"/>
        <end position="360"/>
    </location>
</feature>
<keyword evidence="2 3" id="KW-0802">TPR repeat</keyword>
<proteinExistence type="predicted"/>
<evidence type="ECO:0008006" key="7">
    <source>
        <dbReference type="Google" id="ProtNLM"/>
    </source>
</evidence>
<dbReference type="PANTHER" id="PTHR44943">
    <property type="entry name" value="CELLULOSE SYNTHASE OPERON PROTEIN C"/>
    <property type="match status" value="1"/>
</dbReference>
<feature type="repeat" description="TPR" evidence="3">
    <location>
        <begin position="361"/>
        <end position="394"/>
    </location>
</feature>
<feature type="repeat" description="TPR" evidence="3">
    <location>
        <begin position="293"/>
        <end position="326"/>
    </location>
</feature>
<dbReference type="Pfam" id="PF00515">
    <property type="entry name" value="TPR_1"/>
    <property type="match status" value="5"/>
</dbReference>
<name>A0A8S1RIG8_9CILI</name>